<dbReference type="EMBL" id="JARGDH010000001">
    <property type="protein sequence ID" value="KAL0278482.1"/>
    <property type="molecule type" value="Genomic_DNA"/>
</dbReference>
<protein>
    <submittedName>
        <fullName evidence="2">Uncharacterized protein</fullName>
    </submittedName>
</protein>
<dbReference type="AlphaFoldDB" id="A0AAW2I9T4"/>
<accession>A0AAW2I9T4</accession>
<evidence type="ECO:0000313" key="2">
    <source>
        <dbReference type="EMBL" id="KAL0278482.1"/>
    </source>
</evidence>
<sequence length="61" mass="6295">MYTYAATGAGTGPGPMHYASPPTYLPGNHQLLPPGMAPPGVGIPAPQGTSITLTPHSKRRR</sequence>
<proteinExistence type="predicted"/>
<name>A0AAW2I9T4_9NEOP</name>
<comment type="caution">
    <text evidence="2">The sequence shown here is derived from an EMBL/GenBank/DDBJ whole genome shotgun (WGS) entry which is preliminary data.</text>
</comment>
<gene>
    <name evidence="2" type="ORF">PYX00_000296</name>
</gene>
<reference evidence="2" key="1">
    <citation type="journal article" date="2024" name="Gigascience">
        <title>Chromosome-level genome of the poultry shaft louse Menopon gallinae provides insight into the host-switching and adaptive evolution of parasitic lice.</title>
        <authorList>
            <person name="Xu Y."/>
            <person name="Ma L."/>
            <person name="Liu S."/>
            <person name="Liang Y."/>
            <person name="Liu Q."/>
            <person name="He Z."/>
            <person name="Tian L."/>
            <person name="Duan Y."/>
            <person name="Cai W."/>
            <person name="Li H."/>
            <person name="Song F."/>
        </authorList>
    </citation>
    <scope>NUCLEOTIDE SEQUENCE</scope>
    <source>
        <strain evidence="2">Cailab_2023a</strain>
    </source>
</reference>
<evidence type="ECO:0000256" key="1">
    <source>
        <dbReference type="SAM" id="MobiDB-lite"/>
    </source>
</evidence>
<organism evidence="2">
    <name type="scientific">Menopon gallinae</name>
    <name type="common">poultry shaft louse</name>
    <dbReference type="NCBI Taxonomy" id="328185"/>
    <lineage>
        <taxon>Eukaryota</taxon>
        <taxon>Metazoa</taxon>
        <taxon>Ecdysozoa</taxon>
        <taxon>Arthropoda</taxon>
        <taxon>Hexapoda</taxon>
        <taxon>Insecta</taxon>
        <taxon>Pterygota</taxon>
        <taxon>Neoptera</taxon>
        <taxon>Paraneoptera</taxon>
        <taxon>Psocodea</taxon>
        <taxon>Troctomorpha</taxon>
        <taxon>Phthiraptera</taxon>
        <taxon>Amblycera</taxon>
        <taxon>Menoponidae</taxon>
        <taxon>Menopon</taxon>
    </lineage>
</organism>
<feature type="region of interest" description="Disordered" evidence="1">
    <location>
        <begin position="27"/>
        <end position="61"/>
    </location>
</feature>